<evidence type="ECO:0000256" key="1">
    <source>
        <dbReference type="SAM" id="MobiDB-lite"/>
    </source>
</evidence>
<feature type="domain" description="DUF4142" evidence="3">
    <location>
        <begin position="102"/>
        <end position="236"/>
    </location>
</feature>
<dbReference type="RefSeq" id="WP_177204835.1">
    <property type="nucleotide sequence ID" value="NZ_FOXS01000007.1"/>
</dbReference>
<dbReference type="EMBL" id="FOXS01000007">
    <property type="protein sequence ID" value="SFQ76439.1"/>
    <property type="molecule type" value="Genomic_DNA"/>
</dbReference>
<keyword evidence="5" id="KW-1185">Reference proteome</keyword>
<sequence length="242" mass="25430">MKRSFIPLLATGLLALASCGDANKSTSAEGGNASDNTMTSSATGGDTVSANMPAGSENPENQPQNAGTAQSNTGNGAMRGTDGAMGGMAKGDPNGPTAPHKDDAEFMKSAAHSDQNEIQQSKMALQKGVTGMAKEMANKMIADHTKSTTELKAIAAKKGVKLPTDMDAEHKALAPTMQKLSGKEFEQRYMAQMLTDHQKTANTMRAHETMTQDADLKAFIGKTVPVVEQHLGMAQQNGNMKM</sequence>
<accession>A0A1I6B6A5</accession>
<dbReference type="STRING" id="1227077.SAMN04515668_4211"/>
<dbReference type="Proteomes" id="UP000199029">
    <property type="component" value="Unassembled WGS sequence"/>
</dbReference>
<evidence type="ECO:0000313" key="4">
    <source>
        <dbReference type="EMBL" id="SFQ76439.1"/>
    </source>
</evidence>
<feature type="signal peptide" evidence="2">
    <location>
        <begin position="1"/>
        <end position="17"/>
    </location>
</feature>
<dbReference type="PANTHER" id="PTHR38593:SF1">
    <property type="entry name" value="BLR2558 PROTEIN"/>
    <property type="match status" value="1"/>
</dbReference>
<organism evidence="4 5">
    <name type="scientific">Hymenobacter arizonensis</name>
    <name type="common">Siccationidurans arizonensis</name>
    <dbReference type="NCBI Taxonomy" id="1227077"/>
    <lineage>
        <taxon>Bacteria</taxon>
        <taxon>Pseudomonadati</taxon>
        <taxon>Bacteroidota</taxon>
        <taxon>Cytophagia</taxon>
        <taxon>Cytophagales</taxon>
        <taxon>Hymenobacteraceae</taxon>
        <taxon>Hymenobacter</taxon>
    </lineage>
</organism>
<protein>
    <submittedName>
        <fullName evidence="4">Putative membrane protein</fullName>
    </submittedName>
</protein>
<dbReference type="PROSITE" id="PS51257">
    <property type="entry name" value="PROKAR_LIPOPROTEIN"/>
    <property type="match status" value="1"/>
</dbReference>
<evidence type="ECO:0000256" key="2">
    <source>
        <dbReference type="SAM" id="SignalP"/>
    </source>
</evidence>
<feature type="compositionally biased region" description="Polar residues" evidence="1">
    <location>
        <begin position="58"/>
        <end position="75"/>
    </location>
</feature>
<dbReference type="InterPro" id="IPR025419">
    <property type="entry name" value="DUF4142"/>
</dbReference>
<dbReference type="Gene3D" id="1.20.1260.10">
    <property type="match status" value="1"/>
</dbReference>
<reference evidence="5" key="1">
    <citation type="submission" date="2016-10" db="EMBL/GenBank/DDBJ databases">
        <authorList>
            <person name="Varghese N."/>
            <person name="Submissions S."/>
        </authorList>
    </citation>
    <scope>NUCLEOTIDE SEQUENCE [LARGE SCALE GENOMIC DNA]</scope>
    <source>
        <strain evidence="5">OR362-8,ATCC BAA-1266,JCM 13504</strain>
    </source>
</reference>
<feature type="compositionally biased region" description="Polar residues" evidence="1">
    <location>
        <begin position="23"/>
        <end position="50"/>
    </location>
</feature>
<evidence type="ECO:0000259" key="3">
    <source>
        <dbReference type="Pfam" id="PF13628"/>
    </source>
</evidence>
<keyword evidence="2" id="KW-0732">Signal</keyword>
<evidence type="ECO:0000313" key="5">
    <source>
        <dbReference type="Proteomes" id="UP000199029"/>
    </source>
</evidence>
<gene>
    <name evidence="4" type="ORF">SAMN04515668_4211</name>
</gene>
<feature type="chain" id="PRO_5011510651" evidence="2">
    <location>
        <begin position="18"/>
        <end position="242"/>
    </location>
</feature>
<dbReference type="Pfam" id="PF13628">
    <property type="entry name" value="DUF4142"/>
    <property type="match status" value="1"/>
</dbReference>
<proteinExistence type="predicted"/>
<dbReference type="AlphaFoldDB" id="A0A1I6B6A5"/>
<dbReference type="PANTHER" id="PTHR38593">
    <property type="entry name" value="BLR2558 PROTEIN"/>
    <property type="match status" value="1"/>
</dbReference>
<feature type="region of interest" description="Disordered" evidence="1">
    <location>
        <begin position="23"/>
        <end position="102"/>
    </location>
</feature>
<dbReference type="InterPro" id="IPR012347">
    <property type="entry name" value="Ferritin-like"/>
</dbReference>
<name>A0A1I6B6A5_HYMAR</name>